<evidence type="ECO:0000313" key="2">
    <source>
        <dbReference type="Proteomes" id="UP000638849"/>
    </source>
</evidence>
<evidence type="ECO:0000313" key="1">
    <source>
        <dbReference type="EMBL" id="MBI0315249.1"/>
    </source>
</evidence>
<keyword evidence="2" id="KW-1185">Reference proteome</keyword>
<proteinExistence type="predicted"/>
<dbReference type="SUPFAM" id="SSF46955">
    <property type="entry name" value="Putative DNA-binding domain"/>
    <property type="match status" value="1"/>
</dbReference>
<reference evidence="1 2" key="1">
    <citation type="submission" date="2020-12" db="EMBL/GenBank/DDBJ databases">
        <authorList>
            <person name="Kusuma A.B."/>
            <person name="Nouioui I."/>
            <person name="Goodfellow M."/>
        </authorList>
    </citation>
    <scope>NUCLEOTIDE SEQUENCE [LARGE SCALE GENOMIC DNA]</scope>
    <source>
        <strain evidence="1 2">DSM 41764</strain>
    </source>
</reference>
<accession>A0ABS0REB0</accession>
<dbReference type="InterPro" id="IPR009061">
    <property type="entry name" value="DNA-bd_dom_put_sf"/>
</dbReference>
<name>A0ABS0REB0_9ACTN</name>
<comment type="caution">
    <text evidence="1">The sequence shown here is derived from an EMBL/GenBank/DDBJ whole genome shotgun (WGS) entry which is preliminary data.</text>
</comment>
<sequence length="70" mass="8155">MLTATEPLWSYKEIAAHIGVQAEIVRAYRKHGLLLTPDVVDEGKPYWFADTVRAWTARRISHRHRQDPND</sequence>
<organism evidence="1 2">
    <name type="scientific">Streptomyces javensis</name>
    <dbReference type="NCBI Taxonomy" id="114698"/>
    <lineage>
        <taxon>Bacteria</taxon>
        <taxon>Bacillati</taxon>
        <taxon>Actinomycetota</taxon>
        <taxon>Actinomycetes</taxon>
        <taxon>Kitasatosporales</taxon>
        <taxon>Streptomycetaceae</taxon>
        <taxon>Streptomyces</taxon>
        <taxon>Streptomyces violaceusniger group</taxon>
    </lineage>
</organism>
<gene>
    <name evidence="1" type="ORF">JBF12_20140</name>
</gene>
<dbReference type="Proteomes" id="UP000638849">
    <property type="component" value="Unassembled WGS sequence"/>
</dbReference>
<protein>
    <submittedName>
        <fullName evidence="1">MarR family transcriptional regulator</fullName>
    </submittedName>
</protein>
<dbReference type="EMBL" id="JAEEAQ010000184">
    <property type="protein sequence ID" value="MBI0315249.1"/>
    <property type="molecule type" value="Genomic_DNA"/>
</dbReference>